<feature type="transmembrane region" description="Helical" evidence="9">
    <location>
        <begin position="12"/>
        <end position="35"/>
    </location>
</feature>
<dbReference type="Pfam" id="PF00571">
    <property type="entry name" value="CBS"/>
    <property type="match status" value="2"/>
</dbReference>
<evidence type="ECO:0000256" key="1">
    <source>
        <dbReference type="ARBA" id="ARBA00004141"/>
    </source>
</evidence>
<dbReference type="PROSITE" id="PS51846">
    <property type="entry name" value="CNNM"/>
    <property type="match status" value="1"/>
</dbReference>
<comment type="subcellular location">
    <subcellularLocation>
        <location evidence="1">Membrane</location>
        <topology evidence="1">Multi-pass membrane protein</topology>
    </subcellularLocation>
</comment>
<keyword evidence="3" id="KW-0677">Repeat</keyword>
<evidence type="ECO:0008006" key="14">
    <source>
        <dbReference type="Google" id="ProtNLM"/>
    </source>
</evidence>
<dbReference type="InterPro" id="IPR000644">
    <property type="entry name" value="CBS_dom"/>
</dbReference>
<evidence type="ECO:0000259" key="10">
    <source>
        <dbReference type="PROSITE" id="PS51371"/>
    </source>
</evidence>
<dbReference type="InterPro" id="IPR044751">
    <property type="entry name" value="Ion_transp-like_CBS"/>
</dbReference>
<feature type="domain" description="CBS" evidence="10">
    <location>
        <begin position="152"/>
        <end position="212"/>
    </location>
</feature>
<reference evidence="12 13" key="1">
    <citation type="journal article" date="2013" name="Genome Announc.">
        <title>Draft Genome Sequence of Cesiribacter andamanensis Strain AMV16T, Isolated from a Soil Sample from a Mud Volcano in the Andaman Islands, India.</title>
        <authorList>
            <person name="Shivaji S."/>
            <person name="Ara S."/>
            <person name="Begum Z."/>
            <person name="Srinivas T.N."/>
            <person name="Singh A."/>
            <person name="Kumar Pinnaka A."/>
        </authorList>
    </citation>
    <scope>NUCLEOTIDE SEQUENCE [LARGE SCALE GENOMIC DNA]</scope>
    <source>
        <strain evidence="12 13">AMV16</strain>
    </source>
</reference>
<keyword evidence="4 8" id="KW-1133">Transmembrane helix</keyword>
<dbReference type="PROSITE" id="PS51371">
    <property type="entry name" value="CBS"/>
    <property type="match status" value="2"/>
</dbReference>
<evidence type="ECO:0000256" key="8">
    <source>
        <dbReference type="PROSITE-ProRule" id="PRU01193"/>
    </source>
</evidence>
<dbReference type="PANTHER" id="PTHR22777:SF4">
    <property type="entry name" value="UPF0053 PROTEIN SLL1254"/>
    <property type="match status" value="1"/>
</dbReference>
<accession>M7NGB6</accession>
<keyword evidence="5 7" id="KW-0129">CBS domain</keyword>
<evidence type="ECO:0000256" key="9">
    <source>
        <dbReference type="SAM" id="Phobius"/>
    </source>
</evidence>
<keyword evidence="2 8" id="KW-0812">Transmembrane</keyword>
<name>M7NGB6_9BACT</name>
<evidence type="ECO:0000256" key="3">
    <source>
        <dbReference type="ARBA" id="ARBA00022737"/>
    </source>
</evidence>
<comment type="caution">
    <text evidence="12">The sequence shown here is derived from an EMBL/GenBank/DDBJ whole genome shotgun (WGS) entry which is preliminary data.</text>
</comment>
<dbReference type="GO" id="GO:0005886">
    <property type="term" value="C:plasma membrane"/>
    <property type="evidence" value="ECO:0007669"/>
    <property type="project" value="TreeGrafter"/>
</dbReference>
<keyword evidence="6 8" id="KW-0472">Membrane</keyword>
<sequence>MRQLKDKVDQPLAAILSLNTIAHTVGAAGVGAQAALVYQNISTGVISGLLTLVILIFSEIIPKTLGARYWRQLGFFTAKTLRIMIWLMYPLVLLSNGITRLLGGSAHGMAVSREELSAMADIGHQEGVFAENEMRIIKNLIAFQKVQVRDVMTPRTVVVMANSELSLKEAFANKQLLRFSRIPVYTDNRDNVIGYFHKHELLQQLAEDKHDLKVKELVRSMLIVSDRLSIPVVFERLMEKREHIALAVDEYGGLTGVVTIEDIMETLLGIEIVDEFDSSRDMQEYARQKWQERARLLGIWQPEDSAEKSQSPSKD</sequence>
<dbReference type="InterPro" id="IPR046342">
    <property type="entry name" value="CBS_dom_sf"/>
</dbReference>
<dbReference type="Pfam" id="PF01595">
    <property type="entry name" value="CNNM"/>
    <property type="match status" value="1"/>
</dbReference>
<evidence type="ECO:0000259" key="11">
    <source>
        <dbReference type="PROSITE" id="PS51846"/>
    </source>
</evidence>
<dbReference type="STRING" id="1279009.ADICEAN_04013"/>
<dbReference type="RefSeq" id="WP_009197388.1">
    <property type="nucleotide sequence ID" value="NZ_AODQ01000175.1"/>
</dbReference>
<dbReference type="PANTHER" id="PTHR22777">
    <property type="entry name" value="HEMOLYSIN-RELATED"/>
    <property type="match status" value="1"/>
</dbReference>
<evidence type="ECO:0000256" key="5">
    <source>
        <dbReference type="ARBA" id="ARBA00023122"/>
    </source>
</evidence>
<feature type="domain" description="CNNM transmembrane" evidence="11">
    <location>
        <begin position="1"/>
        <end position="133"/>
    </location>
</feature>
<evidence type="ECO:0000256" key="4">
    <source>
        <dbReference type="ARBA" id="ARBA00022989"/>
    </source>
</evidence>
<evidence type="ECO:0000313" key="12">
    <source>
        <dbReference type="EMBL" id="EMR00865.1"/>
    </source>
</evidence>
<dbReference type="InterPro" id="IPR002550">
    <property type="entry name" value="CNNM"/>
</dbReference>
<proteinExistence type="predicted"/>
<evidence type="ECO:0000256" key="2">
    <source>
        <dbReference type="ARBA" id="ARBA00022692"/>
    </source>
</evidence>
<dbReference type="PATRIC" id="fig|1279009.4.peg.4047"/>
<evidence type="ECO:0000256" key="7">
    <source>
        <dbReference type="PROSITE-ProRule" id="PRU00703"/>
    </source>
</evidence>
<dbReference type="Gene3D" id="3.10.580.10">
    <property type="entry name" value="CBS-domain"/>
    <property type="match status" value="1"/>
</dbReference>
<evidence type="ECO:0000313" key="13">
    <source>
        <dbReference type="Proteomes" id="UP000011910"/>
    </source>
</evidence>
<dbReference type="EMBL" id="AODQ01000175">
    <property type="protein sequence ID" value="EMR00865.1"/>
    <property type="molecule type" value="Genomic_DNA"/>
</dbReference>
<organism evidence="12 13">
    <name type="scientific">Cesiribacter andamanensis AMV16</name>
    <dbReference type="NCBI Taxonomy" id="1279009"/>
    <lineage>
        <taxon>Bacteria</taxon>
        <taxon>Pseudomonadati</taxon>
        <taxon>Bacteroidota</taxon>
        <taxon>Cytophagia</taxon>
        <taxon>Cytophagales</taxon>
        <taxon>Cesiribacteraceae</taxon>
        <taxon>Cesiribacter</taxon>
    </lineage>
</organism>
<dbReference type="AlphaFoldDB" id="M7NGB6"/>
<feature type="domain" description="CBS" evidence="10">
    <location>
        <begin position="217"/>
        <end position="275"/>
    </location>
</feature>
<feature type="transmembrane region" description="Helical" evidence="9">
    <location>
        <begin position="41"/>
        <end position="62"/>
    </location>
</feature>
<dbReference type="Proteomes" id="UP000011910">
    <property type="component" value="Unassembled WGS sequence"/>
</dbReference>
<dbReference type="SUPFAM" id="SSF54631">
    <property type="entry name" value="CBS-domain pair"/>
    <property type="match status" value="1"/>
</dbReference>
<protein>
    <recommendedName>
        <fullName evidence="14">Hemolysin C</fullName>
    </recommendedName>
</protein>
<keyword evidence="13" id="KW-1185">Reference proteome</keyword>
<dbReference type="CDD" id="cd04590">
    <property type="entry name" value="CBS_pair_CorC_HlyC_assoc"/>
    <property type="match status" value="1"/>
</dbReference>
<feature type="transmembrane region" description="Helical" evidence="9">
    <location>
        <begin position="83"/>
        <end position="103"/>
    </location>
</feature>
<gene>
    <name evidence="12" type="ORF">ADICEAN_04013</name>
</gene>
<evidence type="ECO:0000256" key="6">
    <source>
        <dbReference type="ARBA" id="ARBA00023136"/>
    </source>
</evidence>
<dbReference type="eggNOG" id="COG1253">
    <property type="taxonomic scope" value="Bacteria"/>
</dbReference>